<sequence length="491" mass="53077">MSSTALLQAMVDHIEEADDASAEEVLQIVCEVFIAVFRQPTTTRPSGPPLSVQFASREEPQLEALQLALSLFHKANTAAPTLATLLRSAEHHATSALFLQDTLPIAFPSDASSRGSSSKEMQRTALSLVEVVGLTVGRASCQRLLPGVASAASKYLFAYLPRRGAHCQRRSSLCKAADILTFWIETCFGLPLSLHNNDSIVASSSPQVSWSQQDQHWVSMAAPKLLPLLTRVLDANTIGDVAVGVPATIAQALLSLCGALFRATWHRGVCPAPTARSLVCSIVLLKCVMRGQDGGGGAFDVNSEPMEWHELSSLHTAEILHHSDSTTVGADLSTVASWDALMEFTCSPTQQFGSAYMSALTLMASLATSSTLTSKSRGWRELLANNDGIFLWRLIRRAVRYCTDPHTSLAADDVGLLQQTSQERRLRTASSQQTQHTTKSLMDLLDDLLSAIGKLATNGSGEILESLLDHAEEVLQDWNAYAAHPEVIYVI</sequence>
<organism evidence="1 2">
    <name type="scientific">Bodo saltans</name>
    <name type="common">Flagellated protozoan</name>
    <dbReference type="NCBI Taxonomy" id="75058"/>
    <lineage>
        <taxon>Eukaryota</taxon>
        <taxon>Discoba</taxon>
        <taxon>Euglenozoa</taxon>
        <taxon>Kinetoplastea</taxon>
        <taxon>Metakinetoplastina</taxon>
        <taxon>Eubodonida</taxon>
        <taxon>Bodonidae</taxon>
        <taxon>Bodo</taxon>
    </lineage>
</organism>
<accession>A0A0S4JB05</accession>
<dbReference type="EMBL" id="CYKH01001671">
    <property type="protein sequence ID" value="CUG88754.1"/>
    <property type="molecule type" value="Genomic_DNA"/>
</dbReference>
<dbReference type="AlphaFoldDB" id="A0A0S4JB05"/>
<protein>
    <submittedName>
        <fullName evidence="1">Uncharacterized protein</fullName>
    </submittedName>
</protein>
<keyword evidence="2" id="KW-1185">Reference proteome</keyword>
<proteinExistence type="predicted"/>
<reference evidence="2" key="1">
    <citation type="submission" date="2015-09" db="EMBL/GenBank/DDBJ databases">
        <authorList>
            <consortium name="Pathogen Informatics"/>
        </authorList>
    </citation>
    <scope>NUCLEOTIDE SEQUENCE [LARGE SCALE GENOMIC DNA]</scope>
    <source>
        <strain evidence="2">Lake Konstanz</strain>
    </source>
</reference>
<name>A0A0S4JB05_BODSA</name>
<evidence type="ECO:0000313" key="1">
    <source>
        <dbReference type="EMBL" id="CUG88754.1"/>
    </source>
</evidence>
<dbReference type="Proteomes" id="UP000051952">
    <property type="component" value="Unassembled WGS sequence"/>
</dbReference>
<gene>
    <name evidence="1" type="ORF">BSAL_17120</name>
</gene>
<evidence type="ECO:0000313" key="2">
    <source>
        <dbReference type="Proteomes" id="UP000051952"/>
    </source>
</evidence>
<dbReference type="VEuPathDB" id="TriTrypDB:BSAL_17120"/>